<dbReference type="InParanoid" id="E4WX54"/>
<gene>
    <name evidence="2" type="ORF">GSOID_T00011481001</name>
</gene>
<evidence type="ECO:0000256" key="1">
    <source>
        <dbReference type="SAM" id="MobiDB-lite"/>
    </source>
</evidence>
<sequence>MNDVNFSDDECNSQESQDGLMFDALTKIDDLVDDKNASLKTTLANVSLNDEASPQPPRRTANQILDSDSDSNAAPIIHESETETRPETSSSSNSDSDSDLRITKKPEAQELNQESRAANSDSENEANLDGDRPKSENSEKSDSDSDDEPVRIFRGSAPLPVQENSDDEMMDSSSTPNVSKPGSKKPKSRPQEEEESFRDRQIRMREEHEDAKAEQARLLRETEIKLPRHQKVFSLDLMSPPKSSKPKSALTSNSTTSTAESNSSSTNPDPQSDKQARIAAKKARIAALASAKAPTPGQGFLQLNPKMSDLQQKMVKHLRKKKSPTKMCTKITEAVKNDVGEIVEIKEKIIQVEVRNEAEEIFNSLRNKKSKLTGLKQQLWENLRAERIKNFKEEQERLKAQEEMDEDNYLDKMDKELEDEQMPPDALDSSESGSGEEGDEESTDKEENDENQSKIDHENSNNENAEESEKMSPVKVKKRRKKKREKKARKILESSDEEDEEPVSEPFQNLDSDTTSQSSNNPYNNMSKLTSTNYHNATTSTPAQVKNLNQELPATPDRLSSLSSKSFGTPTPSEGCGIHYQSPGNFSLDYDFDENTESQMSRPTQERMNDDSNPFKTQPDRSADNRLFQEFLEDENAKDANDVQQEVDELCAGSASPTQDTQALAAMFDDSDDDCMPSTSTAKVAEPVPAIPVDDNSVNSHDRESLGFSSSRDANDDSLDDPMGAFEEAETLTEVQSEPDKSERKGNVSLPVPDMVHIFLKNIYHMDIMNASLPGSVNSNKEKEADSNEEEEPELPPVNDESDDDLVIVKKKVKPKVKKPKPGLTMEQFADKDEAELSDDGQKVSDDENDEIDEYEHEEITEVLPSQRKMQKEIQKVHNKLVRDEDEEIIARIEGKYNDDVAQAQARKSKYKWVINNEGFDMNEGSSEEEEVDEEKVKALQNEESDRLKQKLERELLVDQETQETLFSNTQSSLFSNATAVKLTSKRKKNGFAKSASQKRKDRFGQAFAGLSKGEAFSKPMTFQAAEKENRKRQSDGAGNFPKRQKTAPDTPKAQKMKKSLFNEI</sequence>
<feature type="compositionally biased region" description="Acidic residues" evidence="1">
    <location>
        <begin position="434"/>
        <end position="450"/>
    </location>
</feature>
<reference evidence="2" key="1">
    <citation type="journal article" date="2010" name="Science">
        <title>Plasticity of animal genome architecture unmasked by rapid evolution of a pelagic tunicate.</title>
        <authorList>
            <person name="Denoeud F."/>
            <person name="Henriet S."/>
            <person name="Mungpakdee S."/>
            <person name="Aury J.M."/>
            <person name="Da Silva C."/>
            <person name="Brinkmann H."/>
            <person name="Mikhaleva J."/>
            <person name="Olsen L.C."/>
            <person name="Jubin C."/>
            <person name="Canestro C."/>
            <person name="Bouquet J.M."/>
            <person name="Danks G."/>
            <person name="Poulain J."/>
            <person name="Campsteijn C."/>
            <person name="Adamski M."/>
            <person name="Cross I."/>
            <person name="Yadetie F."/>
            <person name="Muffato M."/>
            <person name="Louis A."/>
            <person name="Butcher S."/>
            <person name="Tsagkogeorga G."/>
            <person name="Konrad A."/>
            <person name="Singh S."/>
            <person name="Jensen M.F."/>
            <person name="Cong E.H."/>
            <person name="Eikeseth-Otteraa H."/>
            <person name="Noel B."/>
            <person name="Anthouard V."/>
            <person name="Porcel B.M."/>
            <person name="Kachouri-Lafond R."/>
            <person name="Nishino A."/>
            <person name="Ugolini M."/>
            <person name="Chourrout P."/>
            <person name="Nishida H."/>
            <person name="Aasland R."/>
            <person name="Huzurbazar S."/>
            <person name="Westhof E."/>
            <person name="Delsuc F."/>
            <person name="Lehrach H."/>
            <person name="Reinhardt R."/>
            <person name="Weissenbach J."/>
            <person name="Roy S.W."/>
            <person name="Artiguenave F."/>
            <person name="Postlethwait J.H."/>
            <person name="Manak J.R."/>
            <person name="Thompson E.M."/>
            <person name="Jaillon O."/>
            <person name="Du Pasquier L."/>
            <person name="Boudinot P."/>
            <person name="Liberles D.A."/>
            <person name="Volff J.N."/>
            <person name="Philippe H."/>
            <person name="Lenhard B."/>
            <person name="Roest Crollius H."/>
            <person name="Wincker P."/>
            <person name="Chourrout D."/>
        </authorList>
    </citation>
    <scope>NUCLEOTIDE SEQUENCE [LARGE SCALE GENOMIC DNA]</scope>
</reference>
<feature type="compositionally biased region" description="Basic and acidic residues" evidence="1">
    <location>
        <begin position="98"/>
        <end position="108"/>
    </location>
</feature>
<evidence type="ECO:0000313" key="3">
    <source>
        <dbReference type="Proteomes" id="UP000001307"/>
    </source>
</evidence>
<feature type="compositionally biased region" description="Basic residues" evidence="1">
    <location>
        <begin position="809"/>
        <end position="821"/>
    </location>
</feature>
<dbReference type="EMBL" id="FN653018">
    <property type="protein sequence ID" value="CBY21946.1"/>
    <property type="molecule type" value="Genomic_DNA"/>
</dbReference>
<feature type="region of interest" description="Disordered" evidence="1">
    <location>
        <begin position="1015"/>
        <end position="1065"/>
    </location>
</feature>
<feature type="compositionally biased region" description="Acidic residues" evidence="1">
    <location>
        <begin position="787"/>
        <end position="806"/>
    </location>
</feature>
<feature type="compositionally biased region" description="Basic and acidic residues" evidence="1">
    <location>
        <begin position="197"/>
        <end position="226"/>
    </location>
</feature>
<proteinExistence type="predicted"/>
<feature type="compositionally biased region" description="Basic residues" evidence="1">
    <location>
        <begin position="475"/>
        <end position="489"/>
    </location>
</feature>
<feature type="compositionally biased region" description="Acidic residues" evidence="1">
    <location>
        <begin position="494"/>
        <end position="503"/>
    </location>
</feature>
<feature type="compositionally biased region" description="Polar residues" evidence="1">
    <location>
        <begin position="110"/>
        <end position="121"/>
    </location>
</feature>
<feature type="compositionally biased region" description="Polar residues" evidence="1">
    <location>
        <begin position="60"/>
        <end position="72"/>
    </location>
</feature>
<name>E4WX54_OIKDI</name>
<dbReference type="AlphaFoldDB" id="E4WX54"/>
<keyword evidence="3" id="KW-1185">Reference proteome</keyword>
<feature type="region of interest" description="Disordered" evidence="1">
    <location>
        <begin position="651"/>
        <end position="751"/>
    </location>
</feature>
<feature type="region of interest" description="Disordered" evidence="1">
    <location>
        <begin position="396"/>
        <end position="623"/>
    </location>
</feature>
<feature type="compositionally biased region" description="Low complexity" evidence="1">
    <location>
        <begin position="239"/>
        <end position="267"/>
    </location>
</feature>
<feature type="compositionally biased region" description="Basic and acidic residues" evidence="1">
    <location>
        <begin position="451"/>
        <end position="460"/>
    </location>
</feature>
<feature type="compositionally biased region" description="Basic and acidic residues" evidence="1">
    <location>
        <begin position="1026"/>
        <end position="1035"/>
    </location>
</feature>
<evidence type="ECO:0000313" key="2">
    <source>
        <dbReference type="EMBL" id="CBY21946.1"/>
    </source>
</evidence>
<feature type="compositionally biased region" description="Basic and acidic residues" evidence="1">
    <location>
        <begin position="129"/>
        <end position="151"/>
    </location>
</feature>
<organism evidence="2">
    <name type="scientific">Oikopleura dioica</name>
    <name type="common">Tunicate</name>
    <dbReference type="NCBI Taxonomy" id="34765"/>
    <lineage>
        <taxon>Eukaryota</taxon>
        <taxon>Metazoa</taxon>
        <taxon>Chordata</taxon>
        <taxon>Tunicata</taxon>
        <taxon>Appendicularia</taxon>
        <taxon>Copelata</taxon>
        <taxon>Oikopleuridae</taxon>
        <taxon>Oikopleura</taxon>
    </lineage>
</organism>
<protein>
    <submittedName>
        <fullName evidence="2">Uncharacterized protein</fullName>
    </submittedName>
</protein>
<dbReference type="OrthoDB" id="10175310at2759"/>
<feature type="region of interest" description="Disordered" evidence="1">
    <location>
        <begin position="46"/>
        <end position="303"/>
    </location>
</feature>
<feature type="region of interest" description="Disordered" evidence="1">
    <location>
        <begin position="771"/>
        <end position="853"/>
    </location>
</feature>
<dbReference type="Proteomes" id="UP000001307">
    <property type="component" value="Unassembled WGS sequence"/>
</dbReference>
<feature type="compositionally biased region" description="Polar residues" evidence="1">
    <location>
        <begin position="507"/>
        <end position="572"/>
    </location>
</feature>
<accession>E4WX54</accession>